<dbReference type="CDD" id="cd20302">
    <property type="entry name" value="cupin_DAD"/>
    <property type="match status" value="1"/>
</dbReference>
<evidence type="ECO:0000313" key="3">
    <source>
        <dbReference type="Proteomes" id="UP000281955"/>
    </source>
</evidence>
<proteinExistence type="predicted"/>
<keyword evidence="3" id="KW-1185">Reference proteome</keyword>
<dbReference type="InterPro" id="IPR025979">
    <property type="entry name" value="ChrR-like_cupin_dom"/>
</dbReference>
<dbReference type="RefSeq" id="WP_121194642.1">
    <property type="nucleotide sequence ID" value="NZ_RBWV01000015.1"/>
</dbReference>
<keyword evidence="2" id="KW-0223">Dioxygenase</keyword>
<organism evidence="2 3">
    <name type="scientific">Motilibacter peucedani</name>
    <dbReference type="NCBI Taxonomy" id="598650"/>
    <lineage>
        <taxon>Bacteria</taxon>
        <taxon>Bacillati</taxon>
        <taxon>Actinomycetota</taxon>
        <taxon>Actinomycetes</taxon>
        <taxon>Motilibacterales</taxon>
        <taxon>Motilibacteraceae</taxon>
        <taxon>Motilibacter</taxon>
    </lineage>
</organism>
<dbReference type="Proteomes" id="UP000281955">
    <property type="component" value="Unassembled WGS sequence"/>
</dbReference>
<dbReference type="InterPro" id="IPR014710">
    <property type="entry name" value="RmlC-like_jellyroll"/>
</dbReference>
<dbReference type="SUPFAM" id="SSF51182">
    <property type="entry name" value="RmlC-like cupins"/>
    <property type="match status" value="1"/>
</dbReference>
<protein>
    <submittedName>
        <fullName evidence="2">Quercetin dioxygenase-like cupin family protein</fullName>
    </submittedName>
</protein>
<dbReference type="GO" id="GO:0051213">
    <property type="term" value="F:dioxygenase activity"/>
    <property type="evidence" value="ECO:0007669"/>
    <property type="project" value="UniProtKB-KW"/>
</dbReference>
<dbReference type="OrthoDB" id="564955at2"/>
<accession>A0A420XL86</accession>
<dbReference type="Pfam" id="PF12973">
    <property type="entry name" value="Cupin_7"/>
    <property type="match status" value="1"/>
</dbReference>
<feature type="domain" description="ChrR-like cupin" evidence="1">
    <location>
        <begin position="31"/>
        <end position="123"/>
    </location>
</feature>
<sequence>MTTDELGPLVPVSTDYPPEIAVPAEPEDPRVWVPQAPDVWFRPLLLNTVTGQWCNLLRVTKAGIVSRHRHPGAVVGYVVRGTWQYDEHDWVADQGSFVYEPPGEIHTLRVPEHCTEMVTFFNILGAMIYLDEDGHQVGYEDTFTKIDMCRAHYTANGLGADYVTQFIR</sequence>
<gene>
    <name evidence="2" type="ORF">CLV35_3369</name>
</gene>
<comment type="caution">
    <text evidence="2">The sequence shown here is derived from an EMBL/GenBank/DDBJ whole genome shotgun (WGS) entry which is preliminary data.</text>
</comment>
<dbReference type="Gene3D" id="2.60.120.10">
    <property type="entry name" value="Jelly Rolls"/>
    <property type="match status" value="1"/>
</dbReference>
<dbReference type="EMBL" id="RBWV01000015">
    <property type="protein sequence ID" value="RKS69195.1"/>
    <property type="molecule type" value="Genomic_DNA"/>
</dbReference>
<evidence type="ECO:0000313" key="2">
    <source>
        <dbReference type="EMBL" id="RKS69195.1"/>
    </source>
</evidence>
<dbReference type="AlphaFoldDB" id="A0A420XL86"/>
<reference evidence="2 3" key="1">
    <citation type="submission" date="2018-10" db="EMBL/GenBank/DDBJ databases">
        <title>Genomic Encyclopedia of Archaeal and Bacterial Type Strains, Phase II (KMG-II): from individual species to whole genera.</title>
        <authorList>
            <person name="Goeker M."/>
        </authorList>
    </citation>
    <scope>NUCLEOTIDE SEQUENCE [LARGE SCALE GENOMIC DNA]</scope>
    <source>
        <strain evidence="2 3">RP-AC37</strain>
    </source>
</reference>
<dbReference type="InParanoid" id="A0A420XL86"/>
<name>A0A420XL86_9ACTN</name>
<dbReference type="InterPro" id="IPR011051">
    <property type="entry name" value="RmlC_Cupin_sf"/>
</dbReference>
<keyword evidence="2" id="KW-0560">Oxidoreductase</keyword>
<evidence type="ECO:0000259" key="1">
    <source>
        <dbReference type="Pfam" id="PF12973"/>
    </source>
</evidence>